<comment type="caution">
    <text evidence="2">The sequence shown here is derived from an EMBL/GenBank/DDBJ whole genome shotgun (WGS) entry which is preliminary data.</text>
</comment>
<dbReference type="AlphaFoldDB" id="A0A8X7W9A2"/>
<feature type="transmembrane region" description="Helical" evidence="1">
    <location>
        <begin position="12"/>
        <end position="32"/>
    </location>
</feature>
<dbReference type="Proteomes" id="UP000886595">
    <property type="component" value="Unassembled WGS sequence"/>
</dbReference>
<protein>
    <submittedName>
        <fullName evidence="2">Uncharacterized protein</fullName>
    </submittedName>
</protein>
<dbReference type="OrthoDB" id="5841748at2759"/>
<dbReference type="Gene3D" id="3.40.630.10">
    <property type="entry name" value="Zn peptidases"/>
    <property type="match status" value="1"/>
</dbReference>
<keyword evidence="1" id="KW-0812">Transmembrane</keyword>
<gene>
    <name evidence="2" type="ORF">Bca52824_008454</name>
</gene>
<evidence type="ECO:0000256" key="1">
    <source>
        <dbReference type="SAM" id="Phobius"/>
    </source>
</evidence>
<reference evidence="2 3" key="1">
    <citation type="submission" date="2020-02" db="EMBL/GenBank/DDBJ databases">
        <authorList>
            <person name="Ma Q."/>
            <person name="Huang Y."/>
            <person name="Song X."/>
            <person name="Pei D."/>
        </authorList>
    </citation>
    <scope>NUCLEOTIDE SEQUENCE [LARGE SCALE GENOMIC DNA]</scope>
    <source>
        <strain evidence="2">Sxm20200214</strain>
        <tissue evidence="2">Leaf</tissue>
    </source>
</reference>
<keyword evidence="1" id="KW-0472">Membrane</keyword>
<dbReference type="EMBL" id="JAAMPC010000002">
    <property type="protein sequence ID" value="KAG2325726.1"/>
    <property type="molecule type" value="Genomic_DNA"/>
</dbReference>
<sequence>MSQPLVSFRQPPPPLCSFLFVLVLLVAAFYTLHHPPDDASSSPPHLFSPNPLSLRRLFLSSASNATVSSYLRALTRRPHLAGTKPSLDTLTYVLNHFQSLGLGDDTRVAEYEALSYPRTSPSRRVSPTTRQQSST</sequence>
<accession>A0A8X7W9A2</accession>
<keyword evidence="1" id="KW-1133">Transmembrane helix</keyword>
<name>A0A8X7W9A2_BRACI</name>
<keyword evidence="3" id="KW-1185">Reference proteome</keyword>
<proteinExistence type="predicted"/>
<organism evidence="2 3">
    <name type="scientific">Brassica carinata</name>
    <name type="common">Ethiopian mustard</name>
    <name type="synonym">Abyssinian cabbage</name>
    <dbReference type="NCBI Taxonomy" id="52824"/>
    <lineage>
        <taxon>Eukaryota</taxon>
        <taxon>Viridiplantae</taxon>
        <taxon>Streptophyta</taxon>
        <taxon>Embryophyta</taxon>
        <taxon>Tracheophyta</taxon>
        <taxon>Spermatophyta</taxon>
        <taxon>Magnoliopsida</taxon>
        <taxon>eudicotyledons</taxon>
        <taxon>Gunneridae</taxon>
        <taxon>Pentapetalae</taxon>
        <taxon>rosids</taxon>
        <taxon>malvids</taxon>
        <taxon>Brassicales</taxon>
        <taxon>Brassicaceae</taxon>
        <taxon>Brassiceae</taxon>
        <taxon>Brassica</taxon>
    </lineage>
</organism>
<evidence type="ECO:0000313" key="3">
    <source>
        <dbReference type="Proteomes" id="UP000886595"/>
    </source>
</evidence>
<evidence type="ECO:0000313" key="2">
    <source>
        <dbReference type="EMBL" id="KAG2325726.1"/>
    </source>
</evidence>